<feature type="region of interest" description="Disordered" evidence="1">
    <location>
        <begin position="317"/>
        <end position="352"/>
    </location>
</feature>
<proteinExistence type="predicted"/>
<dbReference type="InterPro" id="IPR015889">
    <property type="entry name" value="Intradiol_dOase_core"/>
</dbReference>
<reference evidence="2 3" key="1">
    <citation type="journal article" date="2013" name="PLoS Genet.">
        <title>Comparative genome structure, secondary metabolite, and effector coding capacity across Cochliobolus pathogens.</title>
        <authorList>
            <person name="Condon B.J."/>
            <person name="Leng Y."/>
            <person name="Wu D."/>
            <person name="Bushley K.E."/>
            <person name="Ohm R.A."/>
            <person name="Otillar R."/>
            <person name="Martin J."/>
            <person name="Schackwitz W."/>
            <person name="Grimwood J."/>
            <person name="MohdZainudin N."/>
            <person name="Xue C."/>
            <person name="Wang R."/>
            <person name="Manning V.A."/>
            <person name="Dhillon B."/>
            <person name="Tu Z.J."/>
            <person name="Steffenson B.J."/>
            <person name="Salamov A."/>
            <person name="Sun H."/>
            <person name="Lowry S."/>
            <person name="LaButti K."/>
            <person name="Han J."/>
            <person name="Copeland A."/>
            <person name="Lindquist E."/>
            <person name="Barry K."/>
            <person name="Schmutz J."/>
            <person name="Baker S.E."/>
            <person name="Ciuffetti L.M."/>
            <person name="Grigoriev I.V."/>
            <person name="Zhong S."/>
            <person name="Turgeon B.G."/>
        </authorList>
    </citation>
    <scope>NUCLEOTIDE SEQUENCE [LARGE SCALE GENOMIC DNA]</scope>
    <source>
        <strain evidence="2 3">26-R-13</strain>
    </source>
</reference>
<dbReference type="OrthoDB" id="121380at2759"/>
<dbReference type="Gene3D" id="2.60.130.10">
    <property type="entry name" value="Aromatic compound dioxygenase"/>
    <property type="match status" value="1"/>
</dbReference>
<dbReference type="PANTHER" id="PTHR34315:SF1">
    <property type="entry name" value="INTRADIOL RING-CLEAVAGE DIOXYGENASES DOMAIN-CONTAINING PROTEIN-RELATED"/>
    <property type="match status" value="1"/>
</dbReference>
<organism evidence="2 3">
    <name type="scientific">Cochliobolus carbonum (strain 26-R-13)</name>
    <name type="common">Maize leaf spot fungus</name>
    <name type="synonym">Bipolaris zeicola</name>
    <dbReference type="NCBI Taxonomy" id="930089"/>
    <lineage>
        <taxon>Eukaryota</taxon>
        <taxon>Fungi</taxon>
        <taxon>Dikarya</taxon>
        <taxon>Ascomycota</taxon>
        <taxon>Pezizomycotina</taxon>
        <taxon>Dothideomycetes</taxon>
        <taxon>Pleosporomycetidae</taxon>
        <taxon>Pleosporales</taxon>
        <taxon>Pleosporineae</taxon>
        <taxon>Pleosporaceae</taxon>
        <taxon>Bipolaris</taxon>
    </lineage>
</organism>
<dbReference type="SUPFAM" id="SSF49482">
    <property type="entry name" value="Aromatic compound dioxygenase"/>
    <property type="match status" value="1"/>
</dbReference>
<sequence length="352" mass="38886">MVHLIPALTTAFLASNVFAHGDIHKEILRRHAHLNHPERRSILDCKRSLVDSGWVREQHQRREDRLHELRVEAGFAQAHELVRRDPVEVELSYGKKGACTLDIEQTDGPFYISGELVRQNILSGQGGPKAHVDINLIDVRDCSPIKGAYIELWGTNATGVYSGVHSAVNGNGSSDLSSNALRGVQLTNVDGTASFITLIPGYYGGRTNHLHTVVHHHAKLLPNNTIEGGTITHVGQFYFEQEFINDLNKIYPYTLNRQYQIGNDMDALFIYYANHTENPFMKVSKIGKTYEDGLYATIDVGIDPHAIQNWTSPVGKWTAEGTVEDPDSKYAGWPGTPQAAAPSPSPSPSSDA</sequence>
<name>W6YID8_COCC2</name>
<feature type="compositionally biased region" description="Pro residues" evidence="1">
    <location>
        <begin position="343"/>
        <end position="352"/>
    </location>
</feature>
<evidence type="ECO:0008006" key="4">
    <source>
        <dbReference type="Google" id="ProtNLM"/>
    </source>
</evidence>
<dbReference type="PANTHER" id="PTHR34315">
    <property type="match status" value="1"/>
</dbReference>
<dbReference type="GO" id="GO:0016702">
    <property type="term" value="F:oxidoreductase activity, acting on single donors with incorporation of molecular oxygen, incorporation of two atoms of oxygen"/>
    <property type="evidence" value="ECO:0007669"/>
    <property type="project" value="InterPro"/>
</dbReference>
<dbReference type="eggNOG" id="ENOG502QPRK">
    <property type="taxonomic scope" value="Eukaryota"/>
</dbReference>
<evidence type="ECO:0000256" key="1">
    <source>
        <dbReference type="SAM" id="MobiDB-lite"/>
    </source>
</evidence>
<dbReference type="EMBL" id="KI964576">
    <property type="protein sequence ID" value="EUC35409.1"/>
    <property type="molecule type" value="Genomic_DNA"/>
</dbReference>
<accession>W6YID8</accession>
<dbReference type="AlphaFoldDB" id="W6YID8"/>
<evidence type="ECO:0000313" key="2">
    <source>
        <dbReference type="EMBL" id="EUC35409.1"/>
    </source>
</evidence>
<dbReference type="KEGG" id="bze:COCCADRAFT_24694"/>
<protein>
    <recommendedName>
        <fullName evidence="4">Intradiol ring-cleavage dioxygenases domain-containing protein</fullName>
    </recommendedName>
</protein>
<dbReference type="GO" id="GO:0005506">
    <property type="term" value="F:iron ion binding"/>
    <property type="evidence" value="ECO:0007669"/>
    <property type="project" value="InterPro"/>
</dbReference>
<dbReference type="Proteomes" id="UP000053841">
    <property type="component" value="Unassembled WGS sequence"/>
</dbReference>
<dbReference type="GeneID" id="19145665"/>
<gene>
    <name evidence="2" type="ORF">COCCADRAFT_24694</name>
</gene>
<dbReference type="HOGENOM" id="CLU_027719_0_1_1"/>
<keyword evidence="3" id="KW-1185">Reference proteome</keyword>
<evidence type="ECO:0000313" key="3">
    <source>
        <dbReference type="Proteomes" id="UP000053841"/>
    </source>
</evidence>
<dbReference type="RefSeq" id="XP_007710311.1">
    <property type="nucleotide sequence ID" value="XM_007712121.1"/>
</dbReference>